<proteinExistence type="predicted"/>
<dbReference type="Proteomes" id="UP000830395">
    <property type="component" value="Chromosome 23"/>
</dbReference>
<gene>
    <name evidence="1" type="ORF">PDJAM_G00143010</name>
</gene>
<accession>A0ACC5ZFB2</accession>
<reference evidence="1" key="1">
    <citation type="submission" date="2020-02" db="EMBL/GenBank/DDBJ databases">
        <title>Genome sequencing of the panga catfish, Pangasius djambal.</title>
        <authorList>
            <person name="Wen M."/>
            <person name="Zahm M."/>
            <person name="Roques C."/>
            <person name="Cabau C."/>
            <person name="Klopp C."/>
            <person name="Donnadieu C."/>
            <person name="Jouanno E."/>
            <person name="Avarre J.-C."/>
            <person name="Campet M."/>
            <person name="Ha T."/>
            <person name="Dugue R."/>
            <person name="Lampietro C."/>
            <person name="Louis A."/>
            <person name="Herpin A."/>
            <person name="Echchiki A."/>
            <person name="Berthelot C."/>
            <person name="Parey E."/>
            <person name="Roest-Crollius H."/>
            <person name="Braasch I."/>
            <person name="Postlethwait J.H."/>
            <person name="Bobe J."/>
            <person name="Montfort J."/>
            <person name="Bouchez O."/>
            <person name="Begum T."/>
            <person name="Schartl M."/>
            <person name="Gustiano R."/>
            <person name="Guiguen Y."/>
        </authorList>
    </citation>
    <scope>NUCLEOTIDE SEQUENCE</scope>
    <source>
        <strain evidence="1">Pdj_M5554</strain>
    </source>
</reference>
<protein>
    <submittedName>
        <fullName evidence="1">Uncharacterized protein</fullName>
    </submittedName>
</protein>
<sequence>MALDGKHMENMQTPRTQGGGGIKPPTPEVLTTKPPCPPLQQMVAQEAQTEPPKIQGSEGGRSALLADIQKGPRLKKVTQVNDRSAPTLNKPRAHNVDGNSGAGGGSGATPTQAPTLSGLFAGGFPVLRPVGQRDKGPHNRPVTRSGSAASLKQPLWNLPSQGESFRGSTPDLSPSHRPLERTSSLSKTRPVSSYTAPPSPSQPTPASFKPLSSPPTMTPPPPPPPSPLHQEHASNKPPPLSTCPPPPPPPQITKPTWLPVQSHSIPMPTVPPPPPPPLVPPSSLSDRLPVFFYPLPPSPKLVDAKFGNFRDSPPPPPPPFPASFTPSLPASVPPPPLPPPPKTPAVSTSRPAVPPLPPSYPCTAPCRKPPAVPGSAGTGRLAPPPAPPARSPTTELSSRIPPPLPPLPPAPAFSVRNGHLHSFDDFESKFHFHPVEDFPPPEAFRPFPRIYPSKENRVSSQAPGMRTHLR</sequence>
<name>A0ACC5ZFB2_9TELE</name>
<evidence type="ECO:0000313" key="1">
    <source>
        <dbReference type="EMBL" id="MCJ8746550.1"/>
    </source>
</evidence>
<keyword evidence="2" id="KW-1185">Reference proteome</keyword>
<dbReference type="EMBL" id="CM040997">
    <property type="protein sequence ID" value="MCJ8746550.1"/>
    <property type="molecule type" value="Genomic_DNA"/>
</dbReference>
<comment type="caution">
    <text evidence="1">The sequence shown here is derived from an EMBL/GenBank/DDBJ whole genome shotgun (WGS) entry which is preliminary data.</text>
</comment>
<organism evidence="1 2">
    <name type="scientific">Pangasius djambal</name>
    <dbReference type="NCBI Taxonomy" id="1691987"/>
    <lineage>
        <taxon>Eukaryota</taxon>
        <taxon>Metazoa</taxon>
        <taxon>Chordata</taxon>
        <taxon>Craniata</taxon>
        <taxon>Vertebrata</taxon>
        <taxon>Euteleostomi</taxon>
        <taxon>Actinopterygii</taxon>
        <taxon>Neopterygii</taxon>
        <taxon>Teleostei</taxon>
        <taxon>Ostariophysi</taxon>
        <taxon>Siluriformes</taxon>
        <taxon>Pangasiidae</taxon>
        <taxon>Pangasius</taxon>
    </lineage>
</organism>
<evidence type="ECO:0000313" key="2">
    <source>
        <dbReference type="Proteomes" id="UP000830395"/>
    </source>
</evidence>